<gene>
    <name evidence="3" type="ORF">KAK06_10625</name>
</gene>
<dbReference type="Pfam" id="PF11336">
    <property type="entry name" value="DUF3138"/>
    <property type="match status" value="1"/>
</dbReference>
<protein>
    <submittedName>
        <fullName evidence="3">DUF3138 family protein</fullName>
    </submittedName>
</protein>
<feature type="coiled-coil region" evidence="1">
    <location>
        <begin position="21"/>
        <end position="48"/>
    </location>
</feature>
<feature type="signal peptide" evidence="2">
    <location>
        <begin position="1"/>
        <end position="18"/>
    </location>
</feature>
<reference evidence="3" key="1">
    <citation type="submission" date="2021-04" db="EMBL/GenBank/DDBJ databases">
        <title>The genome sequence of Ideonella sp. 4Y11.</title>
        <authorList>
            <person name="Liu Y."/>
        </authorList>
    </citation>
    <scope>NUCLEOTIDE SEQUENCE</scope>
    <source>
        <strain evidence="3">4Y11</strain>
    </source>
</reference>
<organism evidence="3 4">
    <name type="scientific">Ideonella aquatica</name>
    <dbReference type="NCBI Taxonomy" id="2824119"/>
    <lineage>
        <taxon>Bacteria</taxon>
        <taxon>Pseudomonadati</taxon>
        <taxon>Pseudomonadota</taxon>
        <taxon>Betaproteobacteria</taxon>
        <taxon>Burkholderiales</taxon>
        <taxon>Sphaerotilaceae</taxon>
        <taxon>Ideonella</taxon>
    </lineage>
</organism>
<dbReference type="InterPro" id="IPR021485">
    <property type="entry name" value="DUF3138"/>
</dbReference>
<accession>A0A940YK92</accession>
<sequence>MRPTLLALAVCAAFPVAAQSNEELLKELRALKERVADLEKKLDSTAATKPQWGMTPEQAAEFNRIAVKTESIQDNFTDQGYKGLKLSGYIEPVFVYNQRQNRAGVQFLNQQGDGYNYDTSYMGAAVLDFTKETDSGVIWKLTLAPNRGTGAVVDGQSIVQEATVSVPLGSLQTRLIAGQIPDWSGYEYQQPTLNPLTSHNLLYDFTLPTHYTGVGLDIKEGKWWLRGAIGNVNKTAKDSGDKRPVLTARVDYAKGEFAGWGAAALLGRATNYNTGLPTMAQLLEVDGYFTRGDITLQGQVSYGRHKGAATNGGDAQWWGLSGLAGYLFDPRLQGLIRADYIRNDKNGGGLFGYTGFVDANDNPTTFDGRNGIGANPADPNRGANRWAVTTGLKYLFDTSTTLKLEYRLDGADRAVFEDVKTGALKKTNNMVAASVVVAF</sequence>
<evidence type="ECO:0000256" key="2">
    <source>
        <dbReference type="SAM" id="SignalP"/>
    </source>
</evidence>
<dbReference type="AlphaFoldDB" id="A0A940YK92"/>
<evidence type="ECO:0000256" key="1">
    <source>
        <dbReference type="SAM" id="Coils"/>
    </source>
</evidence>
<keyword evidence="1" id="KW-0175">Coiled coil</keyword>
<name>A0A940YK92_9BURK</name>
<dbReference type="Proteomes" id="UP000678374">
    <property type="component" value="Unassembled WGS sequence"/>
</dbReference>
<dbReference type="SUPFAM" id="SSF56935">
    <property type="entry name" value="Porins"/>
    <property type="match status" value="1"/>
</dbReference>
<keyword evidence="2" id="KW-0732">Signal</keyword>
<evidence type="ECO:0000313" key="3">
    <source>
        <dbReference type="EMBL" id="MBQ0959404.1"/>
    </source>
</evidence>
<feature type="chain" id="PRO_5037095871" evidence="2">
    <location>
        <begin position="19"/>
        <end position="439"/>
    </location>
</feature>
<keyword evidence="4" id="KW-1185">Reference proteome</keyword>
<comment type="caution">
    <text evidence="3">The sequence shown here is derived from an EMBL/GenBank/DDBJ whole genome shotgun (WGS) entry which is preliminary data.</text>
</comment>
<proteinExistence type="predicted"/>
<dbReference type="EMBL" id="JAGQDE010000008">
    <property type="protein sequence ID" value="MBQ0959404.1"/>
    <property type="molecule type" value="Genomic_DNA"/>
</dbReference>
<evidence type="ECO:0000313" key="4">
    <source>
        <dbReference type="Proteomes" id="UP000678374"/>
    </source>
</evidence>